<organism evidence="6 7">
    <name type="scientific">Tilletiopsis washingtonensis</name>
    <dbReference type="NCBI Taxonomy" id="58919"/>
    <lineage>
        <taxon>Eukaryota</taxon>
        <taxon>Fungi</taxon>
        <taxon>Dikarya</taxon>
        <taxon>Basidiomycota</taxon>
        <taxon>Ustilaginomycotina</taxon>
        <taxon>Exobasidiomycetes</taxon>
        <taxon>Entylomatales</taxon>
        <taxon>Entylomatales incertae sedis</taxon>
        <taxon>Tilletiopsis</taxon>
    </lineage>
</organism>
<keyword evidence="5" id="KW-0325">Glycoprotein</keyword>
<evidence type="ECO:0000256" key="2">
    <source>
        <dbReference type="ARBA" id="ARBA00022670"/>
    </source>
</evidence>
<name>A0A316ZFQ6_9BASI</name>
<dbReference type="EMBL" id="KZ819285">
    <property type="protein sequence ID" value="PWO00588.1"/>
    <property type="molecule type" value="Genomic_DNA"/>
</dbReference>
<proteinExistence type="inferred from homology"/>
<dbReference type="InterPro" id="IPR029058">
    <property type="entry name" value="AB_hydrolase_fold"/>
</dbReference>
<gene>
    <name evidence="6" type="ORF">FA09DRAFT_293849</name>
</gene>
<dbReference type="AlphaFoldDB" id="A0A316ZFQ6"/>
<evidence type="ECO:0000313" key="6">
    <source>
        <dbReference type="EMBL" id="PWO00588.1"/>
    </source>
</evidence>
<dbReference type="GO" id="GO:0006508">
    <property type="term" value="P:proteolysis"/>
    <property type="evidence" value="ECO:0007669"/>
    <property type="project" value="UniProtKB-KW"/>
</dbReference>
<reference evidence="6 7" key="1">
    <citation type="journal article" date="2018" name="Mol. Biol. Evol.">
        <title>Broad Genomic Sampling Reveals a Smut Pathogenic Ancestry of the Fungal Clade Ustilaginomycotina.</title>
        <authorList>
            <person name="Kijpornyongpan T."/>
            <person name="Mondo S.J."/>
            <person name="Barry K."/>
            <person name="Sandor L."/>
            <person name="Lee J."/>
            <person name="Lipzen A."/>
            <person name="Pangilinan J."/>
            <person name="LaButti K."/>
            <person name="Hainaut M."/>
            <person name="Henrissat B."/>
            <person name="Grigoriev I.V."/>
            <person name="Spatafora J.W."/>
            <person name="Aime M.C."/>
        </authorList>
    </citation>
    <scope>NUCLEOTIDE SEQUENCE [LARGE SCALE GENOMIC DNA]</scope>
    <source>
        <strain evidence="6 7">MCA 4186</strain>
    </source>
</reference>
<keyword evidence="7" id="KW-1185">Reference proteome</keyword>
<dbReference type="GO" id="GO:0070008">
    <property type="term" value="F:serine-type exopeptidase activity"/>
    <property type="evidence" value="ECO:0007669"/>
    <property type="project" value="InterPro"/>
</dbReference>
<dbReference type="Gene3D" id="3.40.50.1820">
    <property type="entry name" value="alpha/beta hydrolase"/>
    <property type="match status" value="2"/>
</dbReference>
<keyword evidence="2" id="KW-0645">Protease</keyword>
<evidence type="ECO:0000256" key="5">
    <source>
        <dbReference type="ARBA" id="ARBA00023180"/>
    </source>
</evidence>
<dbReference type="OrthoDB" id="2130629at2759"/>
<dbReference type="SUPFAM" id="SSF53474">
    <property type="entry name" value="alpha/beta-Hydrolases"/>
    <property type="match status" value="1"/>
</dbReference>
<evidence type="ECO:0000256" key="1">
    <source>
        <dbReference type="ARBA" id="ARBA00011079"/>
    </source>
</evidence>
<dbReference type="GeneID" id="37267608"/>
<dbReference type="RefSeq" id="XP_025600866.1">
    <property type="nucleotide sequence ID" value="XM_025740062.1"/>
</dbReference>
<evidence type="ECO:0008006" key="8">
    <source>
        <dbReference type="Google" id="ProtNLM"/>
    </source>
</evidence>
<evidence type="ECO:0000256" key="4">
    <source>
        <dbReference type="ARBA" id="ARBA00022801"/>
    </source>
</evidence>
<protein>
    <recommendedName>
        <fullName evidence="8">Peptidase S28</fullName>
    </recommendedName>
</protein>
<dbReference type="InterPro" id="IPR008758">
    <property type="entry name" value="Peptidase_S28"/>
</dbReference>
<keyword evidence="4" id="KW-0378">Hydrolase</keyword>
<dbReference type="GO" id="GO:0008239">
    <property type="term" value="F:dipeptidyl-peptidase activity"/>
    <property type="evidence" value="ECO:0007669"/>
    <property type="project" value="TreeGrafter"/>
</dbReference>
<evidence type="ECO:0000256" key="3">
    <source>
        <dbReference type="ARBA" id="ARBA00022729"/>
    </source>
</evidence>
<sequence>MPFSHLFPSAAKSHIRNGTFTQPLDHFDGSTNVTFEQRFWYTLEHLDAKRKPDSVVPLIVYDGGETSGDNRLSNLRSGVVNDIARAVQGIPIILEHRYYGESFPDRKLIGPGEAWRVDQLRWLNNRQALEDSARFVRELKIKGVEDDLRAPHQPVIYYGGSYAGTRAAHMRALYPDVIFGGIASSAVLAAIDDFPAYFAPIARGSTSDCTQSLQSAIAWMDSILAPEPERGQVQPLRSLAATQQLQSLFGLSELSDPADFANALTSLLGSFQGLNWDAHQRDPTWTSYCRNATRNPFSGPLPPTDGSYHEPIEGREVPLEVSRLATFMRKSIVEPCTKKESAEECFGTGDWTRYTNVTGLDDLSERVSWTFQYCTTWGFLQTSPRVSTPAKDARTYHVSMPKLLSALVDREYMSRVCRQGFPAGEHYKMPESPNVDWVNELGSFALSSSRLAIINGQYDPWRPASGHSEEYAFGGARHDSLDRPFILIPDCWHHCDSNTQRKDGDAPPKRVADVQAREVQFVKHWLQSFERK</sequence>
<dbReference type="Proteomes" id="UP000245946">
    <property type="component" value="Unassembled WGS sequence"/>
</dbReference>
<keyword evidence="3" id="KW-0732">Signal</keyword>
<dbReference type="PANTHER" id="PTHR11010">
    <property type="entry name" value="PROTEASE S28 PRO-X CARBOXYPEPTIDASE-RELATED"/>
    <property type="match status" value="1"/>
</dbReference>
<dbReference type="Pfam" id="PF05577">
    <property type="entry name" value="Peptidase_S28"/>
    <property type="match status" value="1"/>
</dbReference>
<evidence type="ECO:0000313" key="7">
    <source>
        <dbReference type="Proteomes" id="UP000245946"/>
    </source>
</evidence>
<accession>A0A316ZFQ6</accession>
<dbReference type="PANTHER" id="PTHR11010:SF117">
    <property type="entry name" value="SERINE PROTEASE 16"/>
    <property type="match status" value="1"/>
</dbReference>
<comment type="similarity">
    <text evidence="1">Belongs to the peptidase S28 family.</text>
</comment>
<dbReference type="STRING" id="58919.A0A316ZFQ6"/>